<proteinExistence type="predicted"/>
<evidence type="ECO:0000313" key="1">
    <source>
        <dbReference type="EMBL" id="SHI41836.1"/>
    </source>
</evidence>
<organism evidence="1 2">
    <name type="scientific">Lutispora thermophila DSM 19022</name>
    <dbReference type="NCBI Taxonomy" id="1122184"/>
    <lineage>
        <taxon>Bacteria</taxon>
        <taxon>Bacillati</taxon>
        <taxon>Bacillota</taxon>
        <taxon>Clostridia</taxon>
        <taxon>Lutisporales</taxon>
        <taxon>Lutisporaceae</taxon>
        <taxon>Lutispora</taxon>
    </lineage>
</organism>
<protein>
    <submittedName>
        <fullName evidence="1">Uncharacterized protein</fullName>
    </submittedName>
</protein>
<reference evidence="1 2" key="1">
    <citation type="submission" date="2016-11" db="EMBL/GenBank/DDBJ databases">
        <authorList>
            <person name="Jaros S."/>
            <person name="Januszkiewicz K."/>
            <person name="Wedrychowicz H."/>
        </authorList>
    </citation>
    <scope>NUCLEOTIDE SEQUENCE [LARGE SCALE GENOMIC DNA]</scope>
    <source>
        <strain evidence="1 2">DSM 19022</strain>
    </source>
</reference>
<dbReference type="AlphaFoldDB" id="A0A1M6AZE3"/>
<evidence type="ECO:0000313" key="2">
    <source>
        <dbReference type="Proteomes" id="UP000184442"/>
    </source>
</evidence>
<dbReference type="RefSeq" id="WP_073023560.1">
    <property type="nucleotide sequence ID" value="NZ_FQZS01000003.1"/>
</dbReference>
<accession>A0A1M6AZE3</accession>
<name>A0A1M6AZE3_9FIRM</name>
<dbReference type="EMBL" id="FQZS01000003">
    <property type="protein sequence ID" value="SHI41836.1"/>
    <property type="molecule type" value="Genomic_DNA"/>
</dbReference>
<dbReference type="Proteomes" id="UP000184442">
    <property type="component" value="Unassembled WGS sequence"/>
</dbReference>
<sequence>MESFYDNESVAKYLEYMAYLNTVSFSLLSGCGITKSITDKRSKYSNITINIGLYKKAIPEYVNKPSNPFDFNTYVWKDKKVKRTISPLVQALSVTAMNLSARKILNGTLSIRNRDEMIYFLAYASVAQLNFMYDNLTNDNLLYSCKHKTDALGNDILEMDEMSLNMLSQYYACEAAALTQDLINRTKYYLKLSSNSKKALDSLLPDLCHIAMKDSLYTSSRILCQLCDSLINIYEYTSFSKALIYNTVNVLGQELCERITSKGEIMRIPNDTKISSFFTLLLSLSTLSRLYLLFGFPNYLSCSNTLFMAIKEYWNEEEGIFLKTENNNMKYSIKDISAIFSSLSNFRKCADSSAIYDIDRMISSSFRNMILKSGIFINQSYPILDEEIINLPKTINTSKKAPPVFLERIEYKIDKSKFKIIDDYFNAEYSLWSCRLLL</sequence>
<keyword evidence="2" id="KW-1185">Reference proteome</keyword>
<gene>
    <name evidence="1" type="ORF">SAMN02745176_00195</name>
</gene>